<dbReference type="OrthoDB" id="6509975at2759"/>
<dbReference type="InterPro" id="IPR016274">
    <property type="entry name" value="Histidine_acid_Pase_euk"/>
</dbReference>
<gene>
    <name evidence="19" type="ORF">CONPUDRAFT_111433</name>
</gene>
<dbReference type="PROSITE" id="PS00616">
    <property type="entry name" value="HIS_ACID_PHOSPHAT_1"/>
    <property type="match status" value="1"/>
</dbReference>
<sequence length="432" mass="46535">MHRAAAFLALAGPLVSAAVTPTAPSLGVSTSLTQYWAELTPYTSVENYTAPPDGCTITQVNLLQRHGARYPKQSDGEDMQASAEQLQSAKSFNGSQYDFLANWTYGLGTDDLVPFGAAQSYDSGQVAYTRYASLVNSSYLPFVRASGSQRVIDSANNWTAGFAFASSNQYQPVLSVIIDQSTNDTLEDDMCPNAESGKKERNDWKDVFAPAIEDRINDDCPGASIGKSDVINLMELCPSETVAYERASGFCGLFTDAEFAQWEYYNDLDDYYANAYGAALGPVQGVGWVNELLARLQDAPVQDATQTNATLDGDPATFPLGMSFYADFSHDHEMVSIFAALGLFEQSADLSTASVDADRTFVLSKIVPFSARLVAERLDCGGTPSIRVLVNDAVMPLAFCGSGDGLCQLDNFVESQSFARSNGNGTWAECSS</sequence>
<feature type="chain" id="PRO_5024355025" description="Phytase A" evidence="18">
    <location>
        <begin position="18"/>
        <end position="432"/>
    </location>
</feature>
<dbReference type="PIRSF" id="PIRSF000894">
    <property type="entry name" value="Acid_phosphatase"/>
    <property type="match status" value="1"/>
</dbReference>
<dbReference type="RefSeq" id="XP_007773685.1">
    <property type="nucleotide sequence ID" value="XM_007775495.1"/>
</dbReference>
<evidence type="ECO:0000256" key="17">
    <source>
        <dbReference type="PIRSR" id="PIRSR000894-2"/>
    </source>
</evidence>
<protein>
    <recommendedName>
        <fullName evidence="14">Phytase A</fullName>
    </recommendedName>
    <alternativeName>
        <fullName evidence="15">Histidine acid phosphatase phyA</fullName>
    </alternativeName>
    <alternativeName>
        <fullName evidence="8">Myo-inositol hexakisphosphate phosphohydrolase A</fullName>
    </alternativeName>
    <alternativeName>
        <fullName evidence="7">Myo-inositol-hexaphosphate 3-phosphohydrolase A</fullName>
    </alternativeName>
</protein>
<evidence type="ECO:0000256" key="5">
    <source>
        <dbReference type="ARBA" id="ARBA00023157"/>
    </source>
</evidence>
<reference evidence="20" key="1">
    <citation type="journal article" date="2012" name="Science">
        <title>The Paleozoic origin of enzymatic lignin decomposition reconstructed from 31 fungal genomes.</title>
        <authorList>
            <person name="Floudas D."/>
            <person name="Binder M."/>
            <person name="Riley R."/>
            <person name="Barry K."/>
            <person name="Blanchette R.A."/>
            <person name="Henrissat B."/>
            <person name="Martinez A.T."/>
            <person name="Otillar R."/>
            <person name="Spatafora J.W."/>
            <person name="Yadav J.S."/>
            <person name="Aerts A."/>
            <person name="Benoit I."/>
            <person name="Boyd A."/>
            <person name="Carlson A."/>
            <person name="Copeland A."/>
            <person name="Coutinho P.M."/>
            <person name="de Vries R.P."/>
            <person name="Ferreira P."/>
            <person name="Findley K."/>
            <person name="Foster B."/>
            <person name="Gaskell J."/>
            <person name="Glotzer D."/>
            <person name="Gorecki P."/>
            <person name="Heitman J."/>
            <person name="Hesse C."/>
            <person name="Hori C."/>
            <person name="Igarashi K."/>
            <person name="Jurgens J.A."/>
            <person name="Kallen N."/>
            <person name="Kersten P."/>
            <person name="Kohler A."/>
            <person name="Kuees U."/>
            <person name="Kumar T.K.A."/>
            <person name="Kuo A."/>
            <person name="LaButti K."/>
            <person name="Larrondo L.F."/>
            <person name="Lindquist E."/>
            <person name="Ling A."/>
            <person name="Lombard V."/>
            <person name="Lucas S."/>
            <person name="Lundell T."/>
            <person name="Martin R."/>
            <person name="McLaughlin D.J."/>
            <person name="Morgenstern I."/>
            <person name="Morin E."/>
            <person name="Murat C."/>
            <person name="Nagy L.G."/>
            <person name="Nolan M."/>
            <person name="Ohm R.A."/>
            <person name="Patyshakuliyeva A."/>
            <person name="Rokas A."/>
            <person name="Ruiz-Duenas F.J."/>
            <person name="Sabat G."/>
            <person name="Salamov A."/>
            <person name="Samejima M."/>
            <person name="Schmutz J."/>
            <person name="Slot J.C."/>
            <person name="St John F."/>
            <person name="Stenlid J."/>
            <person name="Sun H."/>
            <person name="Sun S."/>
            <person name="Syed K."/>
            <person name="Tsang A."/>
            <person name="Wiebenga A."/>
            <person name="Young D."/>
            <person name="Pisabarro A."/>
            <person name="Eastwood D.C."/>
            <person name="Martin F."/>
            <person name="Cullen D."/>
            <person name="Grigoriev I.V."/>
            <person name="Hibbett D.S."/>
        </authorList>
    </citation>
    <scope>NUCLEOTIDE SEQUENCE [LARGE SCALE GENOMIC DNA]</scope>
    <source>
        <strain evidence="20">RWD-64-598 SS2</strain>
    </source>
</reference>
<evidence type="ECO:0000256" key="7">
    <source>
        <dbReference type="ARBA" id="ARBA00041857"/>
    </source>
</evidence>
<feature type="disulfide bond" evidence="17">
    <location>
        <begin position="400"/>
        <end position="407"/>
    </location>
</feature>
<dbReference type="OMA" id="CMERNEG"/>
<evidence type="ECO:0000256" key="14">
    <source>
        <dbReference type="ARBA" id="ARBA00044106"/>
    </source>
</evidence>
<feature type="disulfide bond" evidence="17">
    <location>
        <begin position="55"/>
        <end position="380"/>
    </location>
</feature>
<dbReference type="PANTHER" id="PTHR20963">
    <property type="entry name" value="MULTIPLE INOSITOL POLYPHOSPHATE PHOSPHATASE-RELATED"/>
    <property type="match status" value="1"/>
</dbReference>
<dbReference type="AlphaFoldDB" id="A0A5M3MCV7"/>
<keyword evidence="4" id="KW-0378">Hydrolase</keyword>
<comment type="subunit">
    <text evidence="2">Monomer.</text>
</comment>
<comment type="subcellular location">
    <subcellularLocation>
        <location evidence="1">Secreted</location>
    </subcellularLocation>
</comment>
<keyword evidence="18" id="KW-0732">Signal</keyword>
<evidence type="ECO:0000256" key="4">
    <source>
        <dbReference type="ARBA" id="ARBA00022801"/>
    </source>
</evidence>
<comment type="catalytic activity">
    <reaction evidence="11">
        <text>1D-myo-inositol 1,2,6-trisphosphate + H2O = 1D-myo-inositol 1,2-bisphosphate + phosphate</text>
        <dbReference type="Rhea" id="RHEA:77131"/>
        <dbReference type="ChEBI" id="CHEBI:15377"/>
        <dbReference type="ChEBI" id="CHEBI:43474"/>
        <dbReference type="ChEBI" id="CHEBI:195537"/>
        <dbReference type="ChEBI" id="CHEBI:195539"/>
    </reaction>
    <physiologicalReaction direction="left-to-right" evidence="11">
        <dbReference type="Rhea" id="RHEA:77132"/>
    </physiologicalReaction>
</comment>
<evidence type="ECO:0000256" key="13">
    <source>
        <dbReference type="ARBA" id="ARBA00043788"/>
    </source>
</evidence>
<feature type="active site" description="Proton donor" evidence="16">
    <location>
        <position position="331"/>
    </location>
</feature>
<evidence type="ECO:0000256" key="15">
    <source>
        <dbReference type="ARBA" id="ARBA00044262"/>
    </source>
</evidence>
<dbReference type="GO" id="GO:0016158">
    <property type="term" value="F:inositol hexakisphosphate 3-phosphatase activity"/>
    <property type="evidence" value="ECO:0007669"/>
    <property type="project" value="UniProtKB-EC"/>
</dbReference>
<feature type="disulfide bond" evidence="17">
    <location>
        <begin position="237"/>
        <end position="251"/>
    </location>
</feature>
<dbReference type="Gene3D" id="3.40.50.1240">
    <property type="entry name" value="Phosphoglycerate mutase-like"/>
    <property type="match status" value="1"/>
</dbReference>
<name>A0A5M3MCV7_CONPW</name>
<dbReference type="PANTHER" id="PTHR20963:SF24">
    <property type="entry name" value="3-PHYTASE B"/>
    <property type="match status" value="1"/>
</dbReference>
<evidence type="ECO:0000256" key="11">
    <source>
        <dbReference type="ARBA" id="ARBA00043721"/>
    </source>
</evidence>
<comment type="catalytic activity">
    <reaction evidence="12">
        <text>1D-myo-inositol 1,2,4,5,6-pentakisphosphate + H2O = 1D-myo-inositol 1,2,5,6-tetrakisphosphate + phosphate</text>
        <dbReference type="Rhea" id="RHEA:77115"/>
        <dbReference type="ChEBI" id="CHEBI:15377"/>
        <dbReference type="ChEBI" id="CHEBI:43474"/>
        <dbReference type="ChEBI" id="CHEBI:57798"/>
        <dbReference type="ChEBI" id="CHEBI:195535"/>
    </reaction>
    <physiologicalReaction direction="left-to-right" evidence="12">
        <dbReference type="Rhea" id="RHEA:77116"/>
    </physiologicalReaction>
</comment>
<dbReference type="GO" id="GO:0005576">
    <property type="term" value="C:extracellular region"/>
    <property type="evidence" value="ECO:0007669"/>
    <property type="project" value="UniProtKB-SubCell"/>
</dbReference>
<dbReference type="EMBL" id="JH711586">
    <property type="protein sequence ID" value="EIW76471.1"/>
    <property type="molecule type" value="Genomic_DNA"/>
</dbReference>
<feature type="disulfide bond" evidence="17">
    <location>
        <begin position="191"/>
        <end position="430"/>
    </location>
</feature>
<evidence type="ECO:0000256" key="12">
    <source>
        <dbReference type="ARBA" id="ARBA00043748"/>
    </source>
</evidence>
<dbReference type="InterPro" id="IPR000560">
    <property type="entry name" value="His_Pase_clade-2"/>
</dbReference>
<accession>A0A5M3MCV7</accession>
<comment type="catalytic activity">
    <reaction evidence="9">
        <text>1D-myo-inositol 1,2,5,6-tetrakisphosphate + H2O = 1D-myo-inositol 1,2,6-trisphosphate + phosphate</text>
        <dbReference type="Rhea" id="RHEA:77119"/>
        <dbReference type="ChEBI" id="CHEBI:15377"/>
        <dbReference type="ChEBI" id="CHEBI:43474"/>
        <dbReference type="ChEBI" id="CHEBI:195535"/>
        <dbReference type="ChEBI" id="CHEBI:195537"/>
    </reaction>
    <physiologicalReaction direction="left-to-right" evidence="9">
        <dbReference type="Rhea" id="RHEA:77120"/>
    </physiologicalReaction>
</comment>
<comment type="catalytic activity">
    <reaction evidence="10">
        <text>1D-myo-inositol 1,2-bisphosphate + H2O = 1D-myo-inositol 2-phosphate + phosphate</text>
        <dbReference type="Rhea" id="RHEA:77135"/>
        <dbReference type="ChEBI" id="CHEBI:15377"/>
        <dbReference type="ChEBI" id="CHEBI:43474"/>
        <dbReference type="ChEBI" id="CHEBI:84142"/>
        <dbReference type="ChEBI" id="CHEBI:195539"/>
    </reaction>
    <physiologicalReaction direction="left-to-right" evidence="10">
        <dbReference type="Rhea" id="RHEA:77136"/>
    </physiologicalReaction>
</comment>
<evidence type="ECO:0000313" key="19">
    <source>
        <dbReference type="EMBL" id="EIW76471.1"/>
    </source>
</evidence>
<evidence type="ECO:0000256" key="3">
    <source>
        <dbReference type="ARBA" id="ARBA00022525"/>
    </source>
</evidence>
<dbReference type="CDD" id="cd07061">
    <property type="entry name" value="HP_HAP_like"/>
    <property type="match status" value="1"/>
</dbReference>
<evidence type="ECO:0000256" key="18">
    <source>
        <dbReference type="SAM" id="SignalP"/>
    </source>
</evidence>
<organism evidence="19 20">
    <name type="scientific">Coniophora puteana (strain RWD-64-598)</name>
    <name type="common">Brown rot fungus</name>
    <dbReference type="NCBI Taxonomy" id="741705"/>
    <lineage>
        <taxon>Eukaryota</taxon>
        <taxon>Fungi</taxon>
        <taxon>Dikarya</taxon>
        <taxon>Basidiomycota</taxon>
        <taxon>Agaricomycotina</taxon>
        <taxon>Agaricomycetes</taxon>
        <taxon>Agaricomycetidae</taxon>
        <taxon>Boletales</taxon>
        <taxon>Coniophorineae</taxon>
        <taxon>Coniophoraceae</taxon>
        <taxon>Coniophora</taxon>
    </lineage>
</organism>
<keyword evidence="20" id="KW-1185">Reference proteome</keyword>
<evidence type="ECO:0000256" key="2">
    <source>
        <dbReference type="ARBA" id="ARBA00011245"/>
    </source>
</evidence>
<feature type="signal peptide" evidence="18">
    <location>
        <begin position="1"/>
        <end position="17"/>
    </location>
</feature>
<dbReference type="GeneID" id="19198885"/>
<evidence type="ECO:0000256" key="1">
    <source>
        <dbReference type="ARBA" id="ARBA00004613"/>
    </source>
</evidence>
<dbReference type="InterPro" id="IPR033379">
    <property type="entry name" value="Acid_Pase_AS"/>
</dbReference>
<dbReference type="Pfam" id="PF00328">
    <property type="entry name" value="His_Phos_2"/>
    <property type="match status" value="1"/>
</dbReference>
<dbReference type="KEGG" id="cput:CONPUDRAFT_111433"/>
<proteinExistence type="predicted"/>
<dbReference type="Proteomes" id="UP000053558">
    <property type="component" value="Unassembled WGS sequence"/>
</dbReference>
<feature type="active site" description="Nucleophile" evidence="16">
    <location>
        <position position="66"/>
    </location>
</feature>
<keyword evidence="6" id="KW-0325">Glycoprotein</keyword>
<evidence type="ECO:0000256" key="10">
    <source>
        <dbReference type="ARBA" id="ARBA00043675"/>
    </source>
</evidence>
<evidence type="ECO:0000256" key="16">
    <source>
        <dbReference type="PIRSR" id="PIRSR000894-1"/>
    </source>
</evidence>
<evidence type="ECO:0000256" key="8">
    <source>
        <dbReference type="ARBA" id="ARBA00042300"/>
    </source>
</evidence>
<dbReference type="InterPro" id="IPR029033">
    <property type="entry name" value="His_PPase_superfam"/>
</dbReference>
<evidence type="ECO:0000256" key="6">
    <source>
        <dbReference type="ARBA" id="ARBA00023180"/>
    </source>
</evidence>
<comment type="caution">
    <text evidence="19">The sequence shown here is derived from an EMBL/GenBank/DDBJ whole genome shotgun (WGS) entry which is preliminary data.</text>
</comment>
<keyword evidence="3" id="KW-0964">Secreted</keyword>
<evidence type="ECO:0000256" key="9">
    <source>
        <dbReference type="ARBA" id="ARBA00043670"/>
    </source>
</evidence>
<keyword evidence="5 17" id="KW-1015">Disulfide bond</keyword>
<evidence type="ECO:0000313" key="20">
    <source>
        <dbReference type="Proteomes" id="UP000053558"/>
    </source>
</evidence>
<dbReference type="GO" id="GO:0003993">
    <property type="term" value="F:acid phosphatase activity"/>
    <property type="evidence" value="ECO:0007669"/>
    <property type="project" value="TreeGrafter"/>
</dbReference>
<dbReference type="SUPFAM" id="SSF53254">
    <property type="entry name" value="Phosphoglycerate mutase-like"/>
    <property type="match status" value="1"/>
</dbReference>
<comment type="catalytic activity">
    <reaction evidence="13">
        <text>1D-myo-inositol hexakisphosphate + H2O = 1D-myo-inositol 1,2,4,5,6-pentakisphosphate + phosphate</text>
        <dbReference type="Rhea" id="RHEA:16989"/>
        <dbReference type="ChEBI" id="CHEBI:15377"/>
        <dbReference type="ChEBI" id="CHEBI:43474"/>
        <dbReference type="ChEBI" id="CHEBI:57798"/>
        <dbReference type="ChEBI" id="CHEBI:58130"/>
        <dbReference type="EC" id="3.1.3.8"/>
    </reaction>
    <physiologicalReaction direction="left-to-right" evidence="13">
        <dbReference type="Rhea" id="RHEA:16990"/>
    </physiologicalReaction>
</comment>